<evidence type="ECO:0000259" key="4">
    <source>
        <dbReference type="PROSITE" id="PS51898"/>
    </source>
</evidence>
<dbReference type="SUPFAM" id="SSF56349">
    <property type="entry name" value="DNA breaking-rejoining enzymes"/>
    <property type="match status" value="1"/>
</dbReference>
<name>A0A1V1NZT2_9BACT</name>
<dbReference type="PANTHER" id="PTHR30349:SF41">
    <property type="entry name" value="INTEGRASE_RECOMBINASE PROTEIN MJ0367-RELATED"/>
    <property type="match status" value="1"/>
</dbReference>
<dbReference type="GO" id="GO:0006310">
    <property type="term" value="P:DNA recombination"/>
    <property type="evidence" value="ECO:0007669"/>
    <property type="project" value="UniProtKB-KW"/>
</dbReference>
<evidence type="ECO:0000313" key="5">
    <source>
        <dbReference type="EMBL" id="ETR68117.1"/>
    </source>
</evidence>
<comment type="caution">
    <text evidence="5">The sequence shown here is derived from an EMBL/GenBank/DDBJ whole genome shotgun (WGS) entry which is preliminary data.</text>
</comment>
<evidence type="ECO:0000256" key="2">
    <source>
        <dbReference type="ARBA" id="ARBA00023125"/>
    </source>
</evidence>
<dbReference type="GO" id="GO:0015074">
    <property type="term" value="P:DNA integration"/>
    <property type="evidence" value="ECO:0007669"/>
    <property type="project" value="InterPro"/>
</dbReference>
<dbReference type="Pfam" id="PF00589">
    <property type="entry name" value="Phage_integrase"/>
    <property type="match status" value="1"/>
</dbReference>
<protein>
    <submittedName>
        <fullName evidence="5">Integrase family protein</fullName>
    </submittedName>
</protein>
<dbReference type="PANTHER" id="PTHR30349">
    <property type="entry name" value="PHAGE INTEGRASE-RELATED"/>
    <property type="match status" value="1"/>
</dbReference>
<dbReference type="InterPro" id="IPR013762">
    <property type="entry name" value="Integrase-like_cat_sf"/>
</dbReference>
<dbReference type="Proteomes" id="UP000189670">
    <property type="component" value="Unassembled WGS sequence"/>
</dbReference>
<keyword evidence="2" id="KW-0238">DNA-binding</keyword>
<dbReference type="Gene3D" id="1.10.443.10">
    <property type="entry name" value="Intergrase catalytic core"/>
    <property type="match status" value="1"/>
</dbReference>
<dbReference type="InterPro" id="IPR002104">
    <property type="entry name" value="Integrase_catalytic"/>
</dbReference>
<gene>
    <name evidence="5" type="ORF">OMM_04752</name>
</gene>
<comment type="similarity">
    <text evidence="1">Belongs to the 'phage' integrase family.</text>
</comment>
<evidence type="ECO:0000256" key="1">
    <source>
        <dbReference type="ARBA" id="ARBA00008857"/>
    </source>
</evidence>
<reference evidence="6" key="1">
    <citation type="submission" date="2012-11" db="EMBL/GenBank/DDBJ databases">
        <authorList>
            <person name="Lucero-Rivera Y.E."/>
            <person name="Tovar-Ramirez D."/>
        </authorList>
    </citation>
    <scope>NUCLEOTIDE SEQUENCE [LARGE SCALE GENOMIC DNA]</scope>
    <source>
        <strain evidence="6">Araruama</strain>
    </source>
</reference>
<dbReference type="InterPro" id="IPR011010">
    <property type="entry name" value="DNA_brk_join_enz"/>
</dbReference>
<feature type="domain" description="Tyr recombinase" evidence="4">
    <location>
        <begin position="16"/>
        <end position="218"/>
    </location>
</feature>
<keyword evidence="3" id="KW-0233">DNA recombination</keyword>
<sequence>MSPLPSSIPQKTIPDFVPYIYSREEIKKLIANVHIVCTSRMSIEENILRTLLLLLYGSGLRIGEALALLNRDVDILQECLFIRETKFFKSRFVPIGKDLTDILSEYIEKRQNYYSSSANAPFFYFKNGLPLSQSAVRNFFRRLRSSAGIKKDGDSRHQPRIHDIRPTAAVHRLIAWYRNGLDVQDFLPKLATYLGHVEISSTQKYITLTHELLRQASNRFENYAMGGLSS</sequence>
<accession>A0A1V1NZT2</accession>
<dbReference type="GO" id="GO:0003677">
    <property type="term" value="F:DNA binding"/>
    <property type="evidence" value="ECO:0007669"/>
    <property type="project" value="UniProtKB-KW"/>
</dbReference>
<dbReference type="AlphaFoldDB" id="A0A1V1NZT2"/>
<evidence type="ECO:0000313" key="6">
    <source>
        <dbReference type="Proteomes" id="UP000189670"/>
    </source>
</evidence>
<dbReference type="EMBL" id="ATBP01001067">
    <property type="protein sequence ID" value="ETR68117.1"/>
    <property type="molecule type" value="Genomic_DNA"/>
</dbReference>
<proteinExistence type="inferred from homology"/>
<organism evidence="5 6">
    <name type="scientific">Candidatus Magnetoglobus multicellularis str. Araruama</name>
    <dbReference type="NCBI Taxonomy" id="890399"/>
    <lineage>
        <taxon>Bacteria</taxon>
        <taxon>Pseudomonadati</taxon>
        <taxon>Thermodesulfobacteriota</taxon>
        <taxon>Desulfobacteria</taxon>
        <taxon>Desulfobacterales</taxon>
        <taxon>Desulfobacteraceae</taxon>
        <taxon>Candidatus Magnetoglobus</taxon>
    </lineage>
</organism>
<evidence type="ECO:0000256" key="3">
    <source>
        <dbReference type="ARBA" id="ARBA00023172"/>
    </source>
</evidence>
<dbReference type="InterPro" id="IPR050090">
    <property type="entry name" value="Tyrosine_recombinase_XerCD"/>
</dbReference>
<dbReference type="PROSITE" id="PS51898">
    <property type="entry name" value="TYR_RECOMBINASE"/>
    <property type="match status" value="1"/>
</dbReference>